<keyword evidence="2" id="KW-1185">Reference proteome</keyword>
<evidence type="ECO:0000313" key="1">
    <source>
        <dbReference type="EMBL" id="OLO13219.1"/>
    </source>
</evidence>
<name>A0A1Q8THQ2_9GAMM</name>
<sequence length="91" mass="9939">MEIIIENAGMDTDDFHMIAGGETGDALRKTAKNYLGSQEVTEHQLEELRMAGGEEYEALRRDMTQHALSVVNVPKDTAISLDIAFQGGAKS</sequence>
<reference evidence="1 2" key="1">
    <citation type="submission" date="2016-12" db="EMBL/GenBank/DDBJ databases">
        <title>Draft genome sequences of strains Salinicola socius SMB35, Salinicola sp. MH3R3-1 and Chromohalobacter sp. SMB17 from the Verkhnekamsk potash mining region of Russia.</title>
        <authorList>
            <person name="Mavrodi D.V."/>
            <person name="Olsson B.E."/>
            <person name="Korsakova E.S."/>
            <person name="Pyankova A."/>
            <person name="Mavrodi O.V."/>
            <person name="Plotnikova E.G."/>
        </authorList>
    </citation>
    <scope>NUCLEOTIDE SEQUENCE [LARGE SCALE GENOMIC DNA]</scope>
    <source>
        <strain evidence="1 2">SMB17</strain>
    </source>
</reference>
<dbReference type="Proteomes" id="UP000186806">
    <property type="component" value="Unassembled WGS sequence"/>
</dbReference>
<gene>
    <name evidence="1" type="ORF">BTW10_00095</name>
</gene>
<protein>
    <submittedName>
        <fullName evidence="1">Uncharacterized protein</fullName>
    </submittedName>
</protein>
<proteinExistence type="predicted"/>
<dbReference type="AlphaFoldDB" id="A0A1Q8THQ2"/>
<evidence type="ECO:0000313" key="2">
    <source>
        <dbReference type="Proteomes" id="UP000186806"/>
    </source>
</evidence>
<dbReference type="OrthoDB" id="6168877at2"/>
<dbReference type="EMBL" id="MSDQ01000001">
    <property type="protein sequence ID" value="OLO13219.1"/>
    <property type="molecule type" value="Genomic_DNA"/>
</dbReference>
<organism evidence="1 2">
    <name type="scientific">Chromohalobacter japonicus</name>
    <dbReference type="NCBI Taxonomy" id="223900"/>
    <lineage>
        <taxon>Bacteria</taxon>
        <taxon>Pseudomonadati</taxon>
        <taxon>Pseudomonadota</taxon>
        <taxon>Gammaproteobacteria</taxon>
        <taxon>Oceanospirillales</taxon>
        <taxon>Halomonadaceae</taxon>
        <taxon>Chromohalobacter</taxon>
    </lineage>
</organism>
<comment type="caution">
    <text evidence="1">The sequence shown here is derived from an EMBL/GenBank/DDBJ whole genome shotgun (WGS) entry which is preliminary data.</text>
</comment>
<accession>A0A1Q8THQ2</accession>
<dbReference type="RefSeq" id="WP_040240605.1">
    <property type="nucleotide sequence ID" value="NZ_JBQCXM010000114.1"/>
</dbReference>
<dbReference type="STRING" id="223900.GCA_000821045_00772"/>